<name>A0ABR2CXT0_9ROSI</name>
<dbReference type="Gene3D" id="1.10.530.10">
    <property type="match status" value="1"/>
</dbReference>
<evidence type="ECO:0000256" key="1">
    <source>
        <dbReference type="SAM" id="MobiDB-lite"/>
    </source>
</evidence>
<feature type="chain" id="PRO_5047168045" evidence="2">
    <location>
        <begin position="18"/>
        <end position="200"/>
    </location>
</feature>
<feature type="region of interest" description="Disordered" evidence="1">
    <location>
        <begin position="164"/>
        <end position="200"/>
    </location>
</feature>
<organism evidence="3 4">
    <name type="scientific">Hibiscus sabdariffa</name>
    <name type="common">roselle</name>
    <dbReference type="NCBI Taxonomy" id="183260"/>
    <lineage>
        <taxon>Eukaryota</taxon>
        <taxon>Viridiplantae</taxon>
        <taxon>Streptophyta</taxon>
        <taxon>Embryophyta</taxon>
        <taxon>Tracheophyta</taxon>
        <taxon>Spermatophyta</taxon>
        <taxon>Magnoliopsida</taxon>
        <taxon>eudicotyledons</taxon>
        <taxon>Gunneridae</taxon>
        <taxon>Pentapetalae</taxon>
        <taxon>rosids</taxon>
        <taxon>malvids</taxon>
        <taxon>Malvales</taxon>
        <taxon>Malvaceae</taxon>
        <taxon>Malvoideae</taxon>
        <taxon>Hibiscus</taxon>
    </lineage>
</organism>
<evidence type="ECO:0000313" key="3">
    <source>
        <dbReference type="EMBL" id="KAK8525372.1"/>
    </source>
</evidence>
<proteinExistence type="predicted"/>
<accession>A0ABR2CXT0</accession>
<evidence type="ECO:0000256" key="2">
    <source>
        <dbReference type="SAM" id="SignalP"/>
    </source>
</evidence>
<dbReference type="Proteomes" id="UP001472677">
    <property type="component" value="Unassembled WGS sequence"/>
</dbReference>
<evidence type="ECO:0000313" key="4">
    <source>
        <dbReference type="Proteomes" id="UP001472677"/>
    </source>
</evidence>
<comment type="caution">
    <text evidence="3">The sequence shown here is derived from an EMBL/GenBank/DDBJ whole genome shotgun (WGS) entry which is preliminary data.</text>
</comment>
<reference evidence="3 4" key="1">
    <citation type="journal article" date="2024" name="G3 (Bethesda)">
        <title>Genome assembly of Hibiscus sabdariffa L. provides insights into metabolisms of medicinal natural products.</title>
        <authorList>
            <person name="Kim T."/>
        </authorList>
    </citation>
    <scope>NUCLEOTIDE SEQUENCE [LARGE SCALE GENOMIC DNA]</scope>
    <source>
        <strain evidence="3">TK-2024</strain>
        <tissue evidence="3">Old leaves</tissue>
    </source>
</reference>
<keyword evidence="4" id="KW-1185">Reference proteome</keyword>
<dbReference type="SUPFAM" id="SSF53955">
    <property type="entry name" value="Lysozyme-like"/>
    <property type="match status" value="1"/>
</dbReference>
<sequence length="200" mass="21511">MVAAFSTMAMMLALGNCQESVKPLVKVVKGKKLCDKGWSNYCCNQTISDYFQTDQFENLFALEGLMRLGSGITILSLQLLQNFIIISGGYGVATGGPLAWGLCYNKEMSPSKFPLEVDDTGEETPAFGNWKPTKNDTLGKRVGGFGTTMNVLYGDEVCGKGDSESPLLPRPCGSRPGPHDVLTCEEQQPFTVSPSSATSS</sequence>
<dbReference type="InterPro" id="IPR023346">
    <property type="entry name" value="Lysozyme-like_dom_sf"/>
</dbReference>
<dbReference type="EMBL" id="JBBPBM010000040">
    <property type="protein sequence ID" value="KAK8525372.1"/>
    <property type="molecule type" value="Genomic_DNA"/>
</dbReference>
<feature type="signal peptide" evidence="2">
    <location>
        <begin position="1"/>
        <end position="17"/>
    </location>
</feature>
<feature type="compositionally biased region" description="Polar residues" evidence="1">
    <location>
        <begin position="185"/>
        <end position="200"/>
    </location>
</feature>
<gene>
    <name evidence="3" type="ORF">V6N12_014067</name>
</gene>
<protein>
    <submittedName>
        <fullName evidence="3">Uncharacterized protein</fullName>
    </submittedName>
</protein>
<keyword evidence="2" id="KW-0732">Signal</keyword>